<accession>A0A5M6C130</accession>
<keyword evidence="3" id="KW-0274">FAD</keyword>
<dbReference type="InterPro" id="IPR023753">
    <property type="entry name" value="FAD/NAD-binding_dom"/>
</dbReference>
<dbReference type="OrthoDB" id="202203at2759"/>
<dbReference type="PANTHER" id="PTHR43735">
    <property type="entry name" value="APOPTOSIS-INDUCING FACTOR 1"/>
    <property type="match status" value="1"/>
</dbReference>
<keyword evidence="2" id="KW-0285">Flavoprotein</keyword>
<sequence>MTATQQNIVIVGASIAGHGLANELLATLPKSHRILLIDALGFAFWPIASLRAAVAPGWEEKVTVPLTNEHVFPAGSPHQVIAPNKVVELRENSIILEHPFEGSTEVPFYKCVIATGSAQPSPMRPSGSWTEQEYIGALKKNQEDLKKAKKIVIVGGGTVGVEFAGEARALLPNTSITIVHTDTSLLSPTPLASEKTTQEASSWTSPPTNPKLSTALEKVANKQKLELIFSDRVNIPQEGSVAPTSADWDGSFGLQSGEKTLTLASGKKIKADYVFLSVGNKPNSSIVQKTDPSAITSGLVAVDPYLRVVSKNDNSPLGKNYYAIGDVSSAPGAKTAWNAGLSAKAAAVNLVNEIQGKSLVRYDPGTFSGLFVPVGPADGAGSLTIPYLGTWTVGGGMVKSAKGKALFVDKGFAGLFKGSKKVAIKV</sequence>
<dbReference type="Proteomes" id="UP000322225">
    <property type="component" value="Chromosome 4"/>
</dbReference>
<name>A0A5M6C130_9TREE</name>
<feature type="region of interest" description="Disordered" evidence="5">
    <location>
        <begin position="187"/>
        <end position="210"/>
    </location>
</feature>
<feature type="compositionally biased region" description="Polar residues" evidence="5">
    <location>
        <begin position="194"/>
        <end position="210"/>
    </location>
</feature>
<keyword evidence="7" id="KW-1185">Reference proteome</keyword>
<dbReference type="Gene3D" id="3.50.50.100">
    <property type="match status" value="1"/>
</dbReference>
<evidence type="ECO:0000256" key="4">
    <source>
        <dbReference type="ARBA" id="ARBA00023002"/>
    </source>
</evidence>
<evidence type="ECO:0000313" key="6">
    <source>
        <dbReference type="EMBL" id="WWD18057.1"/>
    </source>
</evidence>
<proteinExistence type="inferred from homology"/>
<evidence type="ECO:0000256" key="2">
    <source>
        <dbReference type="ARBA" id="ARBA00022630"/>
    </source>
</evidence>
<dbReference type="GO" id="GO:0050660">
    <property type="term" value="F:flavin adenine dinucleotide binding"/>
    <property type="evidence" value="ECO:0007669"/>
    <property type="project" value="TreeGrafter"/>
</dbReference>
<organism evidence="6 7">
    <name type="scientific">Kwoniella shandongensis</name>
    <dbReference type="NCBI Taxonomy" id="1734106"/>
    <lineage>
        <taxon>Eukaryota</taxon>
        <taxon>Fungi</taxon>
        <taxon>Dikarya</taxon>
        <taxon>Basidiomycota</taxon>
        <taxon>Agaricomycotina</taxon>
        <taxon>Tremellomycetes</taxon>
        <taxon>Tremellales</taxon>
        <taxon>Cryptococcaceae</taxon>
        <taxon>Kwoniella</taxon>
    </lineage>
</organism>
<evidence type="ECO:0000256" key="5">
    <source>
        <dbReference type="SAM" id="MobiDB-lite"/>
    </source>
</evidence>
<dbReference type="SUPFAM" id="SSF51905">
    <property type="entry name" value="FAD/NAD(P)-binding domain"/>
    <property type="match status" value="1"/>
</dbReference>
<reference evidence="6" key="1">
    <citation type="submission" date="2017-08" db="EMBL/GenBank/DDBJ databases">
        <authorList>
            <person name="Cuomo C."/>
            <person name="Billmyre B."/>
            <person name="Heitman J."/>
        </authorList>
    </citation>
    <scope>NUCLEOTIDE SEQUENCE</scope>
    <source>
        <strain evidence="6">CBS 12478</strain>
    </source>
</reference>
<protein>
    <submittedName>
        <fullName evidence="6">Uncharacterized protein</fullName>
    </submittedName>
</protein>
<dbReference type="AlphaFoldDB" id="A0A5M6C130"/>
<reference evidence="6" key="2">
    <citation type="submission" date="2024-01" db="EMBL/GenBank/DDBJ databases">
        <title>Comparative genomics of Cryptococcus and Kwoniella reveals pathogenesis evolution and contrasting modes of karyotype evolution via chromosome fusion or intercentromeric recombination.</title>
        <authorList>
            <person name="Coelho M.A."/>
            <person name="David-Palma M."/>
            <person name="Shea T."/>
            <person name="Bowers K."/>
            <person name="McGinley-Smith S."/>
            <person name="Mohammad A.W."/>
            <person name="Gnirke A."/>
            <person name="Yurkov A.M."/>
            <person name="Nowrousian M."/>
            <person name="Sun S."/>
            <person name="Cuomo C.A."/>
            <person name="Heitman J."/>
        </authorList>
    </citation>
    <scope>NUCLEOTIDE SEQUENCE</scope>
    <source>
        <strain evidence="6">CBS 12478</strain>
    </source>
</reference>
<dbReference type="KEGG" id="ksn:43588476"/>
<dbReference type="InterPro" id="IPR036188">
    <property type="entry name" value="FAD/NAD-bd_sf"/>
</dbReference>
<dbReference type="Pfam" id="PF07992">
    <property type="entry name" value="Pyr_redox_2"/>
    <property type="match status" value="1"/>
</dbReference>
<evidence type="ECO:0000256" key="3">
    <source>
        <dbReference type="ARBA" id="ARBA00022827"/>
    </source>
</evidence>
<comment type="similarity">
    <text evidence="1">Belongs to the FAD-dependent oxidoreductase family.</text>
</comment>
<evidence type="ECO:0000256" key="1">
    <source>
        <dbReference type="ARBA" id="ARBA00006442"/>
    </source>
</evidence>
<dbReference type="PANTHER" id="PTHR43735:SF3">
    <property type="entry name" value="FERROPTOSIS SUPPRESSOR PROTEIN 1"/>
    <property type="match status" value="1"/>
</dbReference>
<dbReference type="PRINTS" id="PR00368">
    <property type="entry name" value="FADPNR"/>
</dbReference>
<dbReference type="GO" id="GO:0005737">
    <property type="term" value="C:cytoplasm"/>
    <property type="evidence" value="ECO:0007669"/>
    <property type="project" value="TreeGrafter"/>
</dbReference>
<keyword evidence="4" id="KW-0560">Oxidoreductase</keyword>
<dbReference type="GO" id="GO:0004174">
    <property type="term" value="F:electron-transferring-flavoprotein dehydrogenase activity"/>
    <property type="evidence" value="ECO:0007669"/>
    <property type="project" value="TreeGrafter"/>
</dbReference>
<dbReference type="RefSeq" id="XP_031861208.1">
    <property type="nucleotide sequence ID" value="XM_032004343.1"/>
</dbReference>
<dbReference type="GeneID" id="43588476"/>
<gene>
    <name evidence="6" type="ORF">CI109_102504</name>
</gene>
<evidence type="ECO:0000313" key="7">
    <source>
        <dbReference type="Proteomes" id="UP000322225"/>
    </source>
</evidence>
<dbReference type="EMBL" id="CP144054">
    <property type="protein sequence ID" value="WWD18057.1"/>
    <property type="molecule type" value="Genomic_DNA"/>
</dbReference>